<accession>A0A3N0Z4W6</accession>
<evidence type="ECO:0000313" key="1">
    <source>
        <dbReference type="EMBL" id="ROL53333.1"/>
    </source>
</evidence>
<name>A0A3N0Z4W6_ANAGA</name>
<dbReference type="EMBL" id="RJVU01011283">
    <property type="protein sequence ID" value="ROL53333.1"/>
    <property type="molecule type" value="Genomic_DNA"/>
</dbReference>
<dbReference type="AlphaFoldDB" id="A0A3N0Z4W6"/>
<sequence length="239" mass="26109">MYSTWLMIEIHSGPSSSSNILHFSFCQPDPDAAFVPPAFESERLFVSSTAHVGLLSPDTHQAISLPLSSTLAFLCSLSPSLSYTITGLTLDIHIFLGVLCLERSAHTQCLRALLCVCLLFTLFSFGTLPEGRAVCISAWWFWSLFVLRLNGGCIIGLVDELVGKFEKVLVSLNFPGAGESDRMTMTFVFDVIASGGERSSGWCMRAAVCLGRASRRAPGERVKKGAPRGRLDERFLSVH</sequence>
<comment type="caution">
    <text evidence="1">The sequence shown here is derived from an EMBL/GenBank/DDBJ whole genome shotgun (WGS) entry which is preliminary data.</text>
</comment>
<evidence type="ECO:0000313" key="2">
    <source>
        <dbReference type="Proteomes" id="UP000281406"/>
    </source>
</evidence>
<keyword evidence="2" id="KW-1185">Reference proteome</keyword>
<gene>
    <name evidence="1" type="ORF">DPX16_20443</name>
</gene>
<dbReference type="Proteomes" id="UP000281406">
    <property type="component" value="Unassembled WGS sequence"/>
</dbReference>
<protein>
    <submittedName>
        <fullName evidence="1">Uncharacterized protein</fullName>
    </submittedName>
</protein>
<proteinExistence type="predicted"/>
<dbReference type="OrthoDB" id="410267at2759"/>
<organism evidence="1 2">
    <name type="scientific">Anabarilius grahami</name>
    <name type="common">Kanglang fish</name>
    <name type="synonym">Barilius grahami</name>
    <dbReference type="NCBI Taxonomy" id="495550"/>
    <lineage>
        <taxon>Eukaryota</taxon>
        <taxon>Metazoa</taxon>
        <taxon>Chordata</taxon>
        <taxon>Craniata</taxon>
        <taxon>Vertebrata</taxon>
        <taxon>Euteleostomi</taxon>
        <taxon>Actinopterygii</taxon>
        <taxon>Neopterygii</taxon>
        <taxon>Teleostei</taxon>
        <taxon>Ostariophysi</taxon>
        <taxon>Cypriniformes</taxon>
        <taxon>Xenocyprididae</taxon>
        <taxon>Xenocypridinae</taxon>
        <taxon>Xenocypridinae incertae sedis</taxon>
        <taxon>Anabarilius</taxon>
    </lineage>
</organism>
<reference evidence="1 2" key="1">
    <citation type="submission" date="2018-10" db="EMBL/GenBank/DDBJ databases">
        <title>Genome assembly for a Yunnan-Guizhou Plateau 3E fish, Anabarilius grahami (Regan), and its evolutionary and genetic applications.</title>
        <authorList>
            <person name="Jiang W."/>
        </authorList>
    </citation>
    <scope>NUCLEOTIDE SEQUENCE [LARGE SCALE GENOMIC DNA]</scope>
    <source>
        <strain evidence="1">AG-KIZ</strain>
        <tissue evidence="1">Muscle</tissue>
    </source>
</reference>